<feature type="compositionally biased region" description="Polar residues" evidence="12">
    <location>
        <begin position="732"/>
        <end position="746"/>
    </location>
</feature>
<keyword evidence="9" id="KW-0811">Translocation</keyword>
<sequence>MAGSGSGAFSGGAGNTSGFGQSAFGKPAAPAVFGQTNTSLFNQTTQPNTGLFGSTAAAPAFGQTPTAQPTFGGFNTGGASLFGTPAATSTSTGGLFGQQNASMGGNTGGGLFGSSNPNTSFGQSKPVGTGFAFGTPVAQPTGNIFGTPQASTAGTGMFGASTTGTFGATTGFGATSAGGTTIKFNPVTGTDTMVRNGVNQTINTRHQSITVMKEYDTKIFEELRFEDYSANRKVGQQGGVGGGIFGSPKTLFSSTTTTSTGFWSNDNKPLFGATSTTPALGGFGNTGTSNVFGAQNSIFGKPQQPTSAFGTQPSTQPFGMNTTQPNIFGSNTAQTAKPFGVAAPQTNIFGSTAPSTFGTQTTGFGQTGFGQPAQVKHLLVKINQHLSWINTNNNRFCFGTYTSTSANGLFGSKPANTGFQMTTPAFGTNNAFGATSTAQPATGGLFGSNAFNKAPTTSLFNQPTNQQTGVFNNAAKPGGLFGQGTQGTGLFGSSNSSNFGAGGTSFFGNSQQSGGIGLFGNTNNVQLSTNQASQSNQMQLQLDTLKAMPYGDSPLFKRFYKDVSKVDDSSLVRSQSVTFEKFGSYKVSPIPTPKRIPQIRRNFPQFNRKSLFDGLEESPPTMKCRDKIGDNSLLLNVTSPRSGCKKLNLKKDINDCSKLNNGNSIIMHKKPLAKLEQYFYNKQNSPEDSSHTVNLSLIEENNTISQLQSNKQNNLNTTKGTEANETSRDNITDTVVNDNQEPSIDPNSPEAEDHPTGIKLRRVGYYTIPPMNELAELVDDDGSCFVDGFTIGRYDFGNVYFPDRLNVAGLDLDTIVHIRHREIIIYQDDELKPPLGEGLNRKATVTLDRVWPNDKTTKQPITNPDRIAATNFVVKLQRACAKLSTQFVDYRSDTGSWVFNVEHFSKYALVDSDDDEENIVEHSIESKTLPKSILQKPKTIKSTENVSPKQNVMKPLLDLSVGLDRAQLPHQYLLKPNFQVSAVNEPTNDSHMHYYDTNKENSINVTAQLSQQMNLKASKIQCMKASFDDIFYNELELMDQDDDTYGQKDKFEDKLEKILETIPECLISPKTQDSISKSKSVITPVDNQASPKFIITKQKNKVVQAVELIKPVLTAPLQAQRFNLLYNSNVRLPFEVELVNTCESSKLALSNNLSTKVPWSGNLTFITLNTKSKGSSLPKKGLDISYLSTELSGRSKNDSSSTIVQKLQIITPVQTETFIELLNEHLEICMMNSNCDAKNGNIPYFYPTFGVDALHSHCYLLSHFSELPEEEHYAHVWELIKALWGDPENLYTKDCPQEHVYNMARRQAVSDWLENILEKTVNSNNNADENVSQRILNLVSIHKIMEASNLAISNNEFILAILLSQLGSENSVRCCIQRQLLQWFNSKADLFMDTDHLKLYTMISGQPLFDSNQGIINVCENLNWIRAFAIHMWYIQPSTGTIGEVLEAYQNSFESDDSYALKPYKTYDGIIDIDDKFATYDVCYHLLKLYTDSAYQMDKIINPFTHTRDPMDYNFSWLLYNTLQSLGYTQMSETYANQLHINFASQLVSHGQWQWAVFVLMHIKDKLLRESLVEEFIGRNVELPICDINEINLSEKETFVIEKLNVKEVIIFNAKAILAVSQKKYLEAAICYLKAEQWQEAHNILSNHLFANYLLQKNGQKTLKHLLNWLIDGSKINGSIPTTLQDSLTILEYLNLNENLSKMSVEKSITHIASLCDQVSCLPEITNKERMIKTELSSFITRQIGQLISKIEPSNRKILKFLVLPLNKLSMTDDYTTEELLNTLSEYI</sequence>
<name>A0AAV0W2R6_9HEMI</name>
<dbReference type="SUPFAM" id="SSF82215">
    <property type="entry name" value="C-terminal autoproteolytic domain of nucleoporin nup98"/>
    <property type="match status" value="1"/>
</dbReference>
<keyword evidence="10" id="KW-0906">Nuclear pore complex</keyword>
<feature type="region of interest" description="Disordered" evidence="12">
    <location>
        <begin position="302"/>
        <end position="333"/>
    </location>
</feature>
<evidence type="ECO:0000259" key="13">
    <source>
        <dbReference type="PROSITE" id="PS51434"/>
    </source>
</evidence>
<dbReference type="GO" id="GO:0044614">
    <property type="term" value="C:nuclear pore cytoplasmic filaments"/>
    <property type="evidence" value="ECO:0007669"/>
    <property type="project" value="TreeGrafter"/>
</dbReference>
<evidence type="ECO:0000256" key="9">
    <source>
        <dbReference type="ARBA" id="ARBA00023010"/>
    </source>
</evidence>
<dbReference type="InterPro" id="IPR021967">
    <property type="entry name" value="Nup98_C"/>
</dbReference>
<keyword evidence="15" id="KW-1185">Reference proteome</keyword>
<evidence type="ECO:0000256" key="12">
    <source>
        <dbReference type="SAM" id="MobiDB-lite"/>
    </source>
</evidence>
<dbReference type="InterPro" id="IPR007230">
    <property type="entry name" value="Nup98_auto-Pept-S59_dom"/>
</dbReference>
<dbReference type="Pfam" id="PF21240">
    <property type="entry name" value="Nup98_GLEBS"/>
    <property type="match status" value="1"/>
</dbReference>
<evidence type="ECO:0000256" key="10">
    <source>
        <dbReference type="ARBA" id="ARBA00023132"/>
    </source>
</evidence>
<feature type="compositionally biased region" description="Low complexity" evidence="12">
    <location>
        <begin position="705"/>
        <end position="719"/>
    </location>
</feature>
<evidence type="ECO:0000256" key="7">
    <source>
        <dbReference type="ARBA" id="ARBA00022816"/>
    </source>
</evidence>
<comment type="similarity">
    <text evidence="3">Belongs to the nucleoporin GLFG family.</text>
</comment>
<dbReference type="PROSITE" id="PS51434">
    <property type="entry name" value="NUP_C"/>
    <property type="match status" value="1"/>
</dbReference>
<accession>A0AAV0W2R6</accession>
<evidence type="ECO:0000256" key="2">
    <source>
        <dbReference type="ARBA" id="ARBA00004620"/>
    </source>
</evidence>
<keyword evidence="11" id="KW-0539">Nucleus</keyword>
<gene>
    <name evidence="14" type="ORF">MEUPH1_LOCUS6592</name>
</gene>
<keyword evidence="8" id="KW-0653">Protein transport</keyword>
<keyword evidence="5" id="KW-0813">Transport</keyword>
<dbReference type="GO" id="GO:0003723">
    <property type="term" value="F:RNA binding"/>
    <property type="evidence" value="ECO:0007669"/>
    <property type="project" value="TreeGrafter"/>
</dbReference>
<keyword evidence="6" id="KW-0068">Autocatalytic cleavage</keyword>
<evidence type="ECO:0000256" key="5">
    <source>
        <dbReference type="ARBA" id="ARBA00022448"/>
    </source>
</evidence>
<keyword evidence="7" id="KW-0509">mRNA transport</keyword>
<dbReference type="FunFam" id="1.10.10.2360:FF:000001">
    <property type="entry name" value="Nuclear pore complex protein Nup98-Nup96"/>
    <property type="match status" value="1"/>
</dbReference>
<feature type="region of interest" description="Disordered" evidence="12">
    <location>
        <begin position="705"/>
        <end position="755"/>
    </location>
</feature>
<feature type="compositionally biased region" description="Polar residues" evidence="12">
    <location>
        <begin position="456"/>
        <end position="471"/>
    </location>
</feature>
<feature type="domain" description="Peptidase S59" evidence="13">
    <location>
        <begin position="762"/>
        <end position="904"/>
    </location>
</feature>
<evidence type="ECO:0000313" key="14">
    <source>
        <dbReference type="EMBL" id="CAI6350096.1"/>
    </source>
</evidence>
<feature type="region of interest" description="Disordered" evidence="12">
    <location>
        <begin position="456"/>
        <end position="478"/>
    </location>
</feature>
<dbReference type="Pfam" id="PF12110">
    <property type="entry name" value="Nup96"/>
    <property type="match status" value="1"/>
</dbReference>
<organism evidence="14 15">
    <name type="scientific">Macrosiphum euphorbiae</name>
    <name type="common">potato aphid</name>
    <dbReference type="NCBI Taxonomy" id="13131"/>
    <lineage>
        <taxon>Eukaryota</taxon>
        <taxon>Metazoa</taxon>
        <taxon>Ecdysozoa</taxon>
        <taxon>Arthropoda</taxon>
        <taxon>Hexapoda</taxon>
        <taxon>Insecta</taxon>
        <taxon>Pterygota</taxon>
        <taxon>Neoptera</taxon>
        <taxon>Paraneoptera</taxon>
        <taxon>Hemiptera</taxon>
        <taxon>Sternorrhyncha</taxon>
        <taxon>Aphidomorpha</taxon>
        <taxon>Aphidoidea</taxon>
        <taxon>Aphididae</taxon>
        <taxon>Macrosiphini</taxon>
        <taxon>Macrosiphum</taxon>
    </lineage>
</organism>
<dbReference type="GO" id="GO:0006405">
    <property type="term" value="P:RNA export from nucleus"/>
    <property type="evidence" value="ECO:0007669"/>
    <property type="project" value="TreeGrafter"/>
</dbReference>
<evidence type="ECO:0000313" key="15">
    <source>
        <dbReference type="Proteomes" id="UP001160148"/>
    </source>
</evidence>
<dbReference type="InterPro" id="IPR036903">
    <property type="entry name" value="Nup98_auto-Pept-S59_dom_sf"/>
</dbReference>
<dbReference type="EMBL" id="CARXXK010000001">
    <property type="protein sequence ID" value="CAI6350096.1"/>
    <property type="molecule type" value="Genomic_DNA"/>
</dbReference>
<evidence type="ECO:0000256" key="8">
    <source>
        <dbReference type="ARBA" id="ARBA00022927"/>
    </source>
</evidence>
<dbReference type="GO" id="GO:0034398">
    <property type="term" value="P:telomere tethering at nuclear periphery"/>
    <property type="evidence" value="ECO:0007669"/>
    <property type="project" value="TreeGrafter"/>
</dbReference>
<evidence type="ECO:0000256" key="3">
    <source>
        <dbReference type="ARBA" id="ARBA00008926"/>
    </source>
</evidence>
<dbReference type="GO" id="GO:0008139">
    <property type="term" value="F:nuclear localization sequence binding"/>
    <property type="evidence" value="ECO:0007669"/>
    <property type="project" value="TreeGrafter"/>
</dbReference>
<dbReference type="Pfam" id="PF04096">
    <property type="entry name" value="Nucleoporin2"/>
    <property type="match status" value="1"/>
</dbReference>
<evidence type="ECO:0000256" key="4">
    <source>
        <dbReference type="ARBA" id="ARBA00013472"/>
    </source>
</evidence>
<dbReference type="Gene3D" id="3.30.1610.10">
    <property type="entry name" value="Peptidase S59, nucleoporin"/>
    <property type="match status" value="1"/>
</dbReference>
<dbReference type="PANTHER" id="PTHR23198:SF6">
    <property type="entry name" value="NUCLEAR PORE COMPLEX PROTEIN NUP98-NUP96"/>
    <property type="match status" value="1"/>
</dbReference>
<dbReference type="GO" id="GO:0017056">
    <property type="term" value="F:structural constituent of nuclear pore"/>
    <property type="evidence" value="ECO:0007669"/>
    <property type="project" value="InterPro"/>
</dbReference>
<dbReference type="InterPro" id="IPR037665">
    <property type="entry name" value="Nucleoporin_S59-like"/>
</dbReference>
<dbReference type="GO" id="GO:0051028">
    <property type="term" value="P:mRNA transport"/>
    <property type="evidence" value="ECO:0007669"/>
    <property type="project" value="UniProtKB-KW"/>
</dbReference>
<evidence type="ECO:0000256" key="6">
    <source>
        <dbReference type="ARBA" id="ARBA00022813"/>
    </source>
</evidence>
<comment type="subcellular location">
    <subcellularLocation>
        <location evidence="2">Nucleus membrane</location>
        <topology evidence="2">Peripheral membrane protein</topology>
        <orientation evidence="2">Nucleoplasmic side</orientation>
    </subcellularLocation>
    <subcellularLocation>
        <location evidence="1">Nucleus</location>
        <location evidence="1">Nuclear pore complex</location>
    </subcellularLocation>
</comment>
<dbReference type="Proteomes" id="UP001160148">
    <property type="component" value="Unassembled WGS sequence"/>
</dbReference>
<dbReference type="GO" id="GO:0000973">
    <property type="term" value="P:post-transcriptional tethering of RNA polymerase II gene DNA at nuclear periphery"/>
    <property type="evidence" value="ECO:0007669"/>
    <property type="project" value="TreeGrafter"/>
</dbReference>
<comment type="caution">
    <text evidence="14">The sequence shown here is derived from an EMBL/GenBank/DDBJ whole genome shotgun (WGS) entry which is preliminary data.</text>
</comment>
<dbReference type="Gene3D" id="1.10.10.2360">
    <property type="match status" value="1"/>
</dbReference>
<proteinExistence type="inferred from homology"/>
<dbReference type="GO" id="GO:0031965">
    <property type="term" value="C:nuclear membrane"/>
    <property type="evidence" value="ECO:0007669"/>
    <property type="project" value="UniProtKB-SubCell"/>
</dbReference>
<evidence type="ECO:0000256" key="1">
    <source>
        <dbReference type="ARBA" id="ARBA00004567"/>
    </source>
</evidence>
<dbReference type="Gene3D" id="1.25.40.690">
    <property type="match status" value="1"/>
</dbReference>
<dbReference type="GO" id="GO:0006606">
    <property type="term" value="P:protein import into nucleus"/>
    <property type="evidence" value="ECO:0007669"/>
    <property type="project" value="TreeGrafter"/>
</dbReference>
<evidence type="ECO:0000256" key="11">
    <source>
        <dbReference type="ARBA" id="ARBA00023242"/>
    </source>
</evidence>
<protein>
    <recommendedName>
        <fullName evidence="4">Nuclear pore complex protein Nup98-Nup96</fullName>
    </recommendedName>
</protein>
<reference evidence="14 15" key="1">
    <citation type="submission" date="2023-01" db="EMBL/GenBank/DDBJ databases">
        <authorList>
            <person name="Whitehead M."/>
        </authorList>
    </citation>
    <scope>NUCLEOTIDE SEQUENCE [LARGE SCALE GENOMIC DNA]</scope>
</reference>
<dbReference type="PANTHER" id="PTHR23198">
    <property type="entry name" value="NUCLEOPORIN"/>
    <property type="match status" value="1"/>
</dbReference>